<dbReference type="InterPro" id="IPR003731">
    <property type="entry name" value="Di-Nase_FeMo-co_biosynth"/>
</dbReference>
<dbReference type="Gene3D" id="3.30.420.130">
    <property type="entry name" value="Dinitrogenase iron-molybdenum cofactor biosynthesis domain"/>
    <property type="match status" value="1"/>
</dbReference>
<accession>A0A1M6QMT6</accession>
<feature type="region of interest" description="Disordered" evidence="1">
    <location>
        <begin position="111"/>
        <end position="132"/>
    </location>
</feature>
<feature type="domain" description="Dinitrogenase iron-molybdenum cofactor biosynthesis" evidence="2">
    <location>
        <begin position="10"/>
        <end position="97"/>
    </location>
</feature>
<dbReference type="OrthoDB" id="280278at2"/>
<sequence>MMRIAVTYENGNVFQHFGHSSQFKIYDVEDGNIVKAEVVDTNGQGHGALVGFLQAQEVNAVIAGGIGGGAKQGLAEASIDLYGGVTGSADDAVKELLNGTLKFNPDVACSHHDHQHDHGEHHCGTHGCGGHQ</sequence>
<evidence type="ECO:0000313" key="6">
    <source>
        <dbReference type="Proteomes" id="UP000536773"/>
    </source>
</evidence>
<dbReference type="AlphaFoldDB" id="A0A1M6QMT6"/>
<dbReference type="RefSeq" id="WP_014015547.1">
    <property type="nucleotide sequence ID" value="NZ_AP031433.1"/>
</dbReference>
<dbReference type="Pfam" id="PF02579">
    <property type="entry name" value="Nitro_FeMo-Co"/>
    <property type="match status" value="1"/>
</dbReference>
<feature type="compositionally biased region" description="Basic and acidic residues" evidence="1">
    <location>
        <begin position="111"/>
        <end position="123"/>
    </location>
</feature>
<dbReference type="GeneID" id="97491528"/>
<evidence type="ECO:0000259" key="2">
    <source>
        <dbReference type="Pfam" id="PF02579"/>
    </source>
</evidence>
<reference evidence="3 5" key="1">
    <citation type="journal article" date="2018" name="Genome Announc.">
        <title>Complete genomes of two Megasphaera elsdenii strains, NCIMB 702410 and ATCC 25940.</title>
        <authorList>
            <person name="Hatmaker E.A."/>
            <person name="O'Dell K."/>
            <person name="Riley L.A."/>
            <person name="Klingeman D.M."/>
            <person name="Guss A.M."/>
        </authorList>
    </citation>
    <scope>NUCLEOTIDE SEQUENCE [LARGE SCALE GENOMIC DNA]</scope>
    <source>
        <strain evidence="3 5">NCIMB702410</strain>
    </source>
</reference>
<organism evidence="4 6">
    <name type="scientific">Megasphaera elsdenii</name>
    <dbReference type="NCBI Taxonomy" id="907"/>
    <lineage>
        <taxon>Bacteria</taxon>
        <taxon>Bacillati</taxon>
        <taxon>Bacillota</taxon>
        <taxon>Negativicutes</taxon>
        <taxon>Veillonellales</taxon>
        <taxon>Veillonellaceae</taxon>
        <taxon>Megasphaera</taxon>
    </lineage>
</organism>
<evidence type="ECO:0000313" key="5">
    <source>
        <dbReference type="Proteomes" id="UP000238358"/>
    </source>
</evidence>
<dbReference type="PANTHER" id="PTHR33937:SF2">
    <property type="entry name" value="DINITROGENASE IRON-MOLYBDENUM COFACTOR BIOSYNTHESIS DOMAIN-CONTAINING PROTEIN"/>
    <property type="match status" value="1"/>
</dbReference>
<dbReference type="Proteomes" id="UP000238358">
    <property type="component" value="Chromosome"/>
</dbReference>
<dbReference type="EMBL" id="CP027569">
    <property type="protein sequence ID" value="AVO27082.1"/>
    <property type="molecule type" value="Genomic_DNA"/>
</dbReference>
<dbReference type="InterPro" id="IPR051840">
    <property type="entry name" value="NifX/NifY_domain"/>
</dbReference>
<evidence type="ECO:0000313" key="4">
    <source>
        <dbReference type="EMBL" id="NMK38955.1"/>
    </source>
</evidence>
<dbReference type="InterPro" id="IPR036105">
    <property type="entry name" value="DiNase_FeMo-co_biosyn_sf"/>
</dbReference>
<evidence type="ECO:0000313" key="3">
    <source>
        <dbReference type="EMBL" id="AVO27082.1"/>
    </source>
</evidence>
<reference evidence="4 6" key="2">
    <citation type="submission" date="2020-04" db="EMBL/GenBank/DDBJ databases">
        <authorList>
            <person name="Hitch T.C.A."/>
            <person name="Wylensek D."/>
            <person name="Clavel T."/>
        </authorList>
    </citation>
    <scope>NUCLEOTIDE SEQUENCE [LARGE SCALE GENOMIC DNA]</scope>
    <source>
        <strain evidence="4 6">WCA-386-APC-2A</strain>
    </source>
</reference>
<proteinExistence type="predicted"/>
<dbReference type="Proteomes" id="UP000536773">
    <property type="component" value="Unassembled WGS sequence"/>
</dbReference>
<name>A0A1M6QMT6_MEGEL</name>
<evidence type="ECO:0000256" key="1">
    <source>
        <dbReference type="SAM" id="MobiDB-lite"/>
    </source>
</evidence>
<dbReference type="PANTHER" id="PTHR33937">
    <property type="entry name" value="IRON-MOLYBDENUM PROTEIN-RELATED-RELATED"/>
    <property type="match status" value="1"/>
</dbReference>
<gene>
    <name evidence="3" type="ORF">C6Y28_05360</name>
    <name evidence="4" type="ORF">HG933_06120</name>
</gene>
<protein>
    <submittedName>
        <fullName evidence="4">Dinitrogenase iron-molybdenum cofactor biosynthesis protein</fullName>
    </submittedName>
</protein>
<dbReference type="EMBL" id="JABBJH010000006">
    <property type="protein sequence ID" value="NMK38955.1"/>
    <property type="molecule type" value="Genomic_DNA"/>
</dbReference>
<dbReference type="SUPFAM" id="SSF53146">
    <property type="entry name" value="Nitrogenase accessory factor-like"/>
    <property type="match status" value="1"/>
</dbReference>